<evidence type="ECO:0000313" key="2">
    <source>
        <dbReference type="Proteomes" id="UP000055035"/>
    </source>
</evidence>
<name>A0A0W0VB91_9GAMM</name>
<organism evidence="1 2">
    <name type="scientific">Legionella jordanis</name>
    <dbReference type="NCBI Taxonomy" id="456"/>
    <lineage>
        <taxon>Bacteria</taxon>
        <taxon>Pseudomonadati</taxon>
        <taxon>Pseudomonadota</taxon>
        <taxon>Gammaproteobacteria</taxon>
        <taxon>Legionellales</taxon>
        <taxon>Legionellaceae</taxon>
        <taxon>Legionella</taxon>
    </lineage>
</organism>
<dbReference type="AlphaFoldDB" id="A0A0W0VB91"/>
<dbReference type="EMBL" id="LNYJ01000011">
    <property type="protein sequence ID" value="KTD17381.1"/>
    <property type="molecule type" value="Genomic_DNA"/>
</dbReference>
<evidence type="ECO:0000313" key="1">
    <source>
        <dbReference type="EMBL" id="KTD17381.1"/>
    </source>
</evidence>
<dbReference type="RefSeq" id="WP_058471141.1">
    <property type="nucleotide sequence ID" value="NZ_CAAAIC010000009.1"/>
</dbReference>
<reference evidence="1 2" key="1">
    <citation type="submission" date="2015-11" db="EMBL/GenBank/DDBJ databases">
        <title>Genomic analysis of 38 Legionella species identifies large and diverse effector repertoires.</title>
        <authorList>
            <person name="Burstein D."/>
            <person name="Amaro F."/>
            <person name="Zusman T."/>
            <person name="Lifshitz Z."/>
            <person name="Cohen O."/>
            <person name="Gilbert J.A."/>
            <person name="Pupko T."/>
            <person name="Shuman H.A."/>
            <person name="Segal G."/>
        </authorList>
    </citation>
    <scope>NUCLEOTIDE SEQUENCE [LARGE SCALE GENOMIC DNA]</scope>
    <source>
        <strain evidence="1 2">BL-540</strain>
    </source>
</reference>
<dbReference type="STRING" id="456.Ljor_1687"/>
<protein>
    <recommendedName>
        <fullName evidence="3">Secreted protein</fullName>
    </recommendedName>
</protein>
<keyword evidence="2" id="KW-1185">Reference proteome</keyword>
<dbReference type="OrthoDB" id="185226at2"/>
<comment type="caution">
    <text evidence="1">The sequence shown here is derived from an EMBL/GenBank/DDBJ whole genome shotgun (WGS) entry which is preliminary data.</text>
</comment>
<proteinExistence type="predicted"/>
<gene>
    <name evidence="1" type="ORF">Ljor_1687</name>
</gene>
<sequence>MNFNSFNKYFFISQLVLSSVLYQNHSYAHGHVQHQHQLPSIKAAAKQRAGIQLRITKISNKVGKRIVQFQLRDRQNKRAIALNDLKEVHTQRLHLLIIDDSLSDYSHVHPVAIQKPGYYEFSWKPAKPGAHYRLWADVVPVTSNQQEYIVADLTAPATGQPLATIDKHSFYTSAVDGYQFQLSFDKPRIEAGKAVMGSIKITDRKGQDVKNLEPIMGAFAHIVGFNEDLMSIVHIHPMGKEPNLASERGGPKLEFHLQPERAGFVKLFAQVKIHGKEMFIPFGVRVERAQV</sequence>
<accession>A0A0W0VB91</accession>
<evidence type="ECO:0008006" key="3">
    <source>
        <dbReference type="Google" id="ProtNLM"/>
    </source>
</evidence>
<dbReference type="Proteomes" id="UP000055035">
    <property type="component" value="Unassembled WGS sequence"/>
</dbReference>
<dbReference type="PATRIC" id="fig|456.5.peg.1801"/>